<keyword evidence="4" id="KW-0964">Secreted</keyword>
<dbReference type="Pfam" id="PF00353">
    <property type="entry name" value="HemolysinCabind"/>
    <property type="match status" value="11"/>
</dbReference>
<reference evidence="8 9" key="1">
    <citation type="submission" date="2019-12" db="EMBL/GenBank/DDBJ databases">
        <authorList>
            <person name="Zhang Y.-J."/>
        </authorList>
    </citation>
    <scope>NUCLEOTIDE SEQUENCE [LARGE SCALE GENOMIC DNA]</scope>
    <source>
        <strain evidence="8 9">H18S-6</strain>
    </source>
</reference>
<dbReference type="InterPro" id="IPR011049">
    <property type="entry name" value="Serralysin-like_metalloprot_C"/>
</dbReference>
<evidence type="ECO:0000256" key="1">
    <source>
        <dbReference type="ARBA" id="ARBA00001913"/>
    </source>
</evidence>
<feature type="region of interest" description="Disordered" evidence="6">
    <location>
        <begin position="936"/>
        <end position="969"/>
    </location>
</feature>
<feature type="region of interest" description="Disordered" evidence="6">
    <location>
        <begin position="707"/>
        <end position="833"/>
    </location>
</feature>
<evidence type="ECO:0000256" key="4">
    <source>
        <dbReference type="ARBA" id="ARBA00022525"/>
    </source>
</evidence>
<comment type="similarity">
    <text evidence="3">Belongs to the peptidase M10B family.</text>
</comment>
<feature type="domain" description="Peptidase metallopeptidase" evidence="7">
    <location>
        <begin position="53"/>
        <end position="188"/>
    </location>
</feature>
<dbReference type="InterPro" id="IPR001343">
    <property type="entry name" value="Hemolysn_Ca-bd"/>
</dbReference>
<evidence type="ECO:0000256" key="6">
    <source>
        <dbReference type="SAM" id="MobiDB-lite"/>
    </source>
</evidence>
<feature type="compositionally biased region" description="Gly residues" evidence="6">
    <location>
        <begin position="738"/>
        <end position="751"/>
    </location>
</feature>
<dbReference type="AlphaFoldDB" id="A0A6A4RJ40"/>
<proteinExistence type="inferred from homology"/>
<comment type="cofactor">
    <cofactor evidence="1">
        <name>Ca(2+)</name>
        <dbReference type="ChEBI" id="CHEBI:29108"/>
    </cofactor>
</comment>
<dbReference type="PANTHER" id="PTHR38340:SF1">
    <property type="entry name" value="S-LAYER PROTEIN"/>
    <property type="match status" value="1"/>
</dbReference>
<dbReference type="InterPro" id="IPR013858">
    <property type="entry name" value="Peptidase_M10B_C"/>
</dbReference>
<evidence type="ECO:0000256" key="5">
    <source>
        <dbReference type="ARBA" id="ARBA00022737"/>
    </source>
</evidence>
<dbReference type="GO" id="GO:0008270">
    <property type="term" value="F:zinc ion binding"/>
    <property type="evidence" value="ECO:0007669"/>
    <property type="project" value="InterPro"/>
</dbReference>
<dbReference type="SUPFAM" id="SSF51120">
    <property type="entry name" value="beta-Roll"/>
    <property type="match status" value="4"/>
</dbReference>
<keyword evidence="5" id="KW-0677">Repeat</keyword>
<dbReference type="SUPFAM" id="SSF55486">
    <property type="entry name" value="Metalloproteases ('zincins'), catalytic domain"/>
    <property type="match status" value="1"/>
</dbReference>
<evidence type="ECO:0000313" key="9">
    <source>
        <dbReference type="Proteomes" id="UP000441586"/>
    </source>
</evidence>
<dbReference type="RefSeq" id="WP_158977260.1">
    <property type="nucleotide sequence ID" value="NZ_WSFO01000002.1"/>
</dbReference>
<dbReference type="SMART" id="SM00235">
    <property type="entry name" value="ZnMc"/>
    <property type="match status" value="1"/>
</dbReference>
<dbReference type="Pfam" id="PF08548">
    <property type="entry name" value="Peptidase_M10_C"/>
    <property type="match status" value="1"/>
</dbReference>
<dbReference type="CDD" id="cd04277">
    <property type="entry name" value="ZnMc_serralysin_like"/>
    <property type="match status" value="1"/>
</dbReference>
<dbReference type="InterPro" id="IPR018511">
    <property type="entry name" value="Hemolysin-typ_Ca-bd_CS"/>
</dbReference>
<evidence type="ECO:0000256" key="2">
    <source>
        <dbReference type="ARBA" id="ARBA00004613"/>
    </source>
</evidence>
<feature type="region of interest" description="Disordered" evidence="6">
    <location>
        <begin position="625"/>
        <end position="645"/>
    </location>
</feature>
<dbReference type="PRINTS" id="PR00313">
    <property type="entry name" value="CABNDNGRPT"/>
</dbReference>
<dbReference type="InterPro" id="IPR024079">
    <property type="entry name" value="MetalloPept_cat_dom_sf"/>
</dbReference>
<dbReference type="Gene3D" id="2.150.10.10">
    <property type="entry name" value="Serralysin-like metalloprotease, C-terminal"/>
    <property type="match status" value="8"/>
</dbReference>
<accession>A0A6A4RJ40</accession>
<dbReference type="InterPro" id="IPR006026">
    <property type="entry name" value="Peptidase_Metallo"/>
</dbReference>
<organism evidence="8 9">
    <name type="scientific">Parasedimentitalea maritima</name>
    <dbReference type="NCBI Taxonomy" id="2578117"/>
    <lineage>
        <taxon>Bacteria</taxon>
        <taxon>Pseudomonadati</taxon>
        <taxon>Pseudomonadota</taxon>
        <taxon>Alphaproteobacteria</taxon>
        <taxon>Rhodobacterales</taxon>
        <taxon>Paracoccaceae</taxon>
        <taxon>Parasedimentitalea</taxon>
    </lineage>
</organism>
<dbReference type="PROSITE" id="PS00330">
    <property type="entry name" value="HEMOLYSIN_CALCIUM"/>
    <property type="match status" value="8"/>
</dbReference>
<evidence type="ECO:0000256" key="3">
    <source>
        <dbReference type="ARBA" id="ARBA00009490"/>
    </source>
</evidence>
<dbReference type="InterPro" id="IPR019960">
    <property type="entry name" value="T1SS_VCA0849"/>
</dbReference>
<comment type="subcellular location">
    <subcellularLocation>
        <location evidence="2">Secreted</location>
    </subcellularLocation>
</comment>
<dbReference type="Gene3D" id="3.40.390.10">
    <property type="entry name" value="Collagenase (Catalytic Domain)"/>
    <property type="match status" value="1"/>
</dbReference>
<dbReference type="InterPro" id="IPR034033">
    <property type="entry name" value="Serralysin-like"/>
</dbReference>
<evidence type="ECO:0000259" key="7">
    <source>
        <dbReference type="SMART" id="SM00235"/>
    </source>
</evidence>
<dbReference type="Proteomes" id="UP000441586">
    <property type="component" value="Unassembled WGS sequence"/>
</dbReference>
<dbReference type="GO" id="GO:0006508">
    <property type="term" value="P:proteolysis"/>
    <property type="evidence" value="ECO:0007669"/>
    <property type="project" value="InterPro"/>
</dbReference>
<evidence type="ECO:0000313" key="8">
    <source>
        <dbReference type="EMBL" id="KAE9631516.1"/>
    </source>
</evidence>
<dbReference type="PANTHER" id="PTHR38340">
    <property type="entry name" value="S-LAYER PROTEIN"/>
    <property type="match status" value="1"/>
</dbReference>
<feature type="region of interest" description="Disordered" evidence="6">
    <location>
        <begin position="1"/>
        <end position="30"/>
    </location>
</feature>
<gene>
    <name evidence="8" type="ORF">GP644_04140</name>
</gene>
<dbReference type="EMBL" id="WSFO01000002">
    <property type="protein sequence ID" value="KAE9631516.1"/>
    <property type="molecule type" value="Genomic_DNA"/>
</dbReference>
<sequence length="1077" mass="108982">MCELCGDPDHTNPVDTAGSSSSTSQDSVAKPTYTVDQVATYLTQGYWEDTGRSQRSYDVEPGGQITVNLNGLNAHGQATARQALDSWTAITGIEFVQSSSAQMTFDDSQSGAYASSSVSGDTVISTNINVATSWANYGDYYLQTFIHEIGHALGLGHTGNYNGSASYGADADFANDSWQMSIMSYFSQTENTSTDASYSFLATAQLADIAAVYQLYGTPTNVETGNTVYGDGETTGRVGMDLAGTWAVAIVDSGGIDLIDLGSRGSDQMLSLEVETYSNLNGRTGNFSIGRGTVIENAITGSGNDTIIGNDADNRLESGAGNDLIDAGAGNDILIGGAGADVLTGGTGADRFVFNSLVDADDTVTDFDLAAGDRVDLGQLLLDVGYVGDAAVTDGVVSLEAGTGGSWLVITYSGETTQLAFLTGVSADADVAEIINSGATPPPPPPPEPVSTDTTYTFDNDFVRNWSTSLATVSDSDGGNDTLDLSAVTYKTQIRLESGGFSKIGSKVLTIDPDTPIENIIFGRGNDIGYGNDADNLLQGNGGADRLYGGAGADTLEGGVGSDKLYGEDGDDLLDGGDGSDKLYGGEGADTLLGGGNNDYLDGGTGNDELHGGASRNQIFGREGDDTITAEDGDNRIDGGTGNNSISVGNGKNRIVSGTGNDTILAGAGANRIEAGDGDNHITVGGGKNRIEAGSGHDTIIAGAGSNRIEAGDGHNHISTGGGSNQIESGSGNDTIITGGGADKIESGGGDDSINAGDGKNRVTAGAGDDTISTGTGHDRVDGGAGHDLISGGEGTNRLNGDEGDDTLTSGAGSDRLDGGTGNDSINAGDGNNMVFGRDGDDWILTGAGNDKIYGGEGNDTIFAGAGDDRIDSGAGDDSIYGGDGSNLISAGEGADWIQAGTGNDRIYGRTGADTISSGDGNDRVYGGEGDDVIDAGGGNDRVAGDEGNDTISGGSGGDQIDGGDGADRITGGAGVDTIRGGDGADVFVFNSIADVGDLIRDFSVEQGDLLDVTALLQELGTDVETALAAGTLSLGGTRSSVWLEYDADGAGDAEAIQIANMSRVSLSDSLSSDWFA</sequence>
<dbReference type="GO" id="GO:0005615">
    <property type="term" value="C:extracellular space"/>
    <property type="evidence" value="ECO:0007669"/>
    <property type="project" value="InterPro"/>
</dbReference>
<dbReference type="GO" id="GO:0005509">
    <property type="term" value="F:calcium ion binding"/>
    <property type="evidence" value="ECO:0007669"/>
    <property type="project" value="InterPro"/>
</dbReference>
<dbReference type="GO" id="GO:0008237">
    <property type="term" value="F:metallopeptidase activity"/>
    <property type="evidence" value="ECO:0007669"/>
    <property type="project" value="InterPro"/>
</dbReference>
<comment type="caution">
    <text evidence="8">The sequence shown here is derived from an EMBL/GenBank/DDBJ whole genome shotgun (WGS) entry which is preliminary data.</text>
</comment>
<dbReference type="InterPro" id="IPR050557">
    <property type="entry name" value="RTX_toxin/Mannuronan_C5-epim"/>
</dbReference>
<feature type="compositionally biased region" description="Polar residues" evidence="6">
    <location>
        <begin position="725"/>
        <end position="736"/>
    </location>
</feature>
<dbReference type="NCBIfam" id="TIGR03661">
    <property type="entry name" value="T1SS_VCA0849"/>
    <property type="match status" value="2"/>
</dbReference>
<feature type="compositionally biased region" description="Gly residues" evidence="6">
    <location>
        <begin position="954"/>
        <end position="964"/>
    </location>
</feature>
<protein>
    <submittedName>
        <fullName evidence="8">Type I secretion C-terminal target domain-containing protein</fullName>
    </submittedName>
</protein>
<name>A0A6A4RJ40_9RHOB</name>